<evidence type="ECO:0000313" key="16">
    <source>
        <dbReference type="EMBL" id="MBY19875.1"/>
    </source>
</evidence>
<keyword evidence="9 13" id="KW-0472">Membrane</keyword>
<keyword evidence="5" id="KW-0378">Hydrolase</keyword>
<dbReference type="Pfam" id="PF00326">
    <property type="entry name" value="Peptidase_S9"/>
    <property type="match status" value="1"/>
</dbReference>
<feature type="compositionally biased region" description="Basic and acidic residues" evidence="12">
    <location>
        <begin position="1531"/>
        <end position="1545"/>
    </location>
</feature>
<evidence type="ECO:0000256" key="7">
    <source>
        <dbReference type="ARBA" id="ARBA00022968"/>
    </source>
</evidence>
<feature type="compositionally biased region" description="Acidic residues" evidence="12">
    <location>
        <begin position="992"/>
        <end position="1006"/>
    </location>
</feature>
<feature type="region of interest" description="Disordered" evidence="12">
    <location>
        <begin position="960"/>
        <end position="1017"/>
    </location>
</feature>
<feature type="region of interest" description="Disordered" evidence="12">
    <location>
        <begin position="1448"/>
        <end position="1561"/>
    </location>
</feature>
<feature type="compositionally biased region" description="Low complexity" evidence="12">
    <location>
        <begin position="1515"/>
        <end position="1524"/>
    </location>
</feature>
<feature type="region of interest" description="Disordered" evidence="12">
    <location>
        <begin position="1814"/>
        <end position="1902"/>
    </location>
</feature>
<evidence type="ECO:0000256" key="8">
    <source>
        <dbReference type="ARBA" id="ARBA00022989"/>
    </source>
</evidence>
<dbReference type="PANTHER" id="PTHR11731:SF200">
    <property type="entry name" value="DIPEPTIDYL PEPTIDASE 10, ISOFORM B"/>
    <property type="match status" value="1"/>
</dbReference>
<comment type="subcellular location">
    <subcellularLocation>
        <location evidence="11">Endomembrane system</location>
        <topology evidence="11">Single-pass membrane protein</topology>
    </subcellularLocation>
    <subcellularLocation>
        <location evidence="1">Membrane</location>
        <topology evidence="1">Single-pass type II membrane protein</topology>
    </subcellularLocation>
</comment>
<feature type="domain" description="Dipeptidylpeptidase IV N-terminal" evidence="15">
    <location>
        <begin position="429"/>
        <end position="554"/>
    </location>
</feature>
<evidence type="ECO:0000256" key="9">
    <source>
        <dbReference type="ARBA" id="ARBA00023136"/>
    </source>
</evidence>
<dbReference type="InterPro" id="IPR029058">
    <property type="entry name" value="AB_hydrolase_fold"/>
</dbReference>
<feature type="compositionally biased region" description="Basic residues" evidence="12">
    <location>
        <begin position="629"/>
        <end position="657"/>
    </location>
</feature>
<dbReference type="Pfam" id="PF00930">
    <property type="entry name" value="DPPIV_N"/>
    <property type="match status" value="3"/>
</dbReference>
<feature type="compositionally biased region" description="Polar residues" evidence="12">
    <location>
        <begin position="1076"/>
        <end position="1093"/>
    </location>
</feature>
<feature type="compositionally biased region" description="Basic and acidic residues" evidence="12">
    <location>
        <begin position="962"/>
        <end position="991"/>
    </location>
</feature>
<feature type="region of interest" description="Disordered" evidence="12">
    <location>
        <begin position="597"/>
        <end position="664"/>
    </location>
</feature>
<feature type="compositionally biased region" description="Basic and acidic residues" evidence="12">
    <location>
        <begin position="1463"/>
        <end position="1477"/>
    </location>
</feature>
<dbReference type="InterPro" id="IPR002469">
    <property type="entry name" value="Peptidase_S9B_N"/>
</dbReference>
<protein>
    <submittedName>
        <fullName evidence="16">Dipeptidyl aminopeptidase-like protein 6</fullName>
    </submittedName>
</protein>
<sequence>MATEYRQRPGMGDHFDDEDLVMSSAQQRRNWRGILIALMVIVAVLAMIVTSVVLLTPPQPEELLDSYSDLDNGDRAGSDYYYNQRANDEFWWRHRGMRTLRLSDILSDSANIKVFNGTWISGTEIFYVTGSGDLAIMEIMADGITQTTHRIMSKKTLQKLKGPLVSFELSPDRNHVLIGHQAKKLFRYSKTARYTVYTVSTRQMTPIILENYRNYGNETTSTDQQPHLMHAQWHKISTTTEKSAESMALIIVYRYDVFYVPWLMKISTPTNGTNIGKNNVTVDSQTPNVTNSSSTPLSTPSLNEKYDNGDDNNTSPQNIVWKPWPYGPVRRITTSGSGGSVTAAGVVSNGIADYLYEMEILKRSPAIWASSGRYLMYATFDDRRVGEYKYSVYTKSGRQHDHIDNSDIEKHSKQRKLKRRRRRLRRNSKPVETPGMAEDGGTSDYYLYPHIRTLKYPKANTPNPVITLSVIVNLDQLENPQIQPKIRTLTPPPIFQYTDDYYFTAVQWVNDGGVGGGSGSHEIDDDKSGASAAEICVVWLNRAQNTSVTTLCKSPLWMCQETQVINAVGAIGGGSGIRGGQASETFNNDHARRRYRRNGSGLQKSSHEAVHGVKNNSINASTSYYEDHRRRRQPHQHSQHKHGGQHQHNGHHSRRRRDGYVNSGSYELPRGRYGGWVDATVGGVGGGVPSTGGGVSDGSYHMVSATTWWSGGPNINDGGENFVGDDGYAGIAGFGSTGTGAVYSMAALVRRGWETGDKELTPRAPVFAADGQGYVSVAPVRDDERNDSEEQDNEGGVRLRRPTVKQHTQSSRERNSKNRLQSSIGKYYAQVVAVNITKKLLAPLTFGEFDDDNDSNKGDKKKNKAVTKSWTVVRILAWDQRTDMIYFLAVPSGRGAPHHRHLYAVKFTSAASSSTINTDAGYRMGHYHQPQFRKTYRHSNRSRPICLSCDIGLTGNIRRRERREFGGKQNRMDEARDDRVRQQQRERWENLKEEEEDNEEEAATAEEAERRQQRNRRQQLREIQNRGMLRHCTYFDAQFSRDGSHYALICLGPSVPYVTLHRIILDEFDNAEDNSDSSGNGDETDNVPITTQKIPQDSSYSFELIALIENNTRLQDKYTNRVLLPGTRTFQLRLSGGRKLTTSGGLHFNDPLAAADYYSNGGDHQQHFSTNKRPDSDPLTVAQVRLYLPLGVYDPEADPRPEFMSNHILKSGNFDKVDINTKVTTKTSDSSSSKHSHQRRRRSSSSSSSTHDNSNDNGDGSKRQRRPRKKQRQHRYKKLYPMLVVVNSDPGSQAITDRFSDRLGYTTGLLCSGSLGRTLSSAGGRSSAGSRFSGNERQRQRGRRGRRSPANRYYSSGHSDDYDDDSYDYDQNNDDNTNNNEYVVAVIDTGRGTWARGYESLLALNYGDVNDGYGEDSGEDDVGPGGLLGTADLRDQLEAVEYLLSSSTATSDSFKDSGQGYYSEDRPRGVGSRDRSRWFSPTSQSNRRYYSDDDDYYDGDEEYDDNNNKNDNEDYYYYYYSNDGDNGDYGDDNRGDHFYRDDGSKRSRRDRRSTSDTKANTEALRLPYVDASRVALLGGGPTSPLTPPSIYGGYAATRMALWQTIYGGAPIEKKSDESGDKGNRKEPVAIRSSFKCAVTMAPVCSWRLYVSAFAERYYGYYGENDRDNWMSYDRSDLIPLTPSFNESSLSPSSSGKGINLLVMHGTADTTIHPQNSMMLVRGIMQQQQQQFVPVSNIGRRNNNSAASGGRATGGFPTRVGAIRISQLVMPDADLSNSRMATDVENGSPIDHHHQLLHSTFGHVTQYLATECFTSVGDGNRGRGIRTRSRRLRKRRRRRWRTSNRDQEKSEGQQQQQWEDEHQEHQRNDKSNSGISNENGGDGDRSSGGRYRRHDIDSNQKISESRIKNDMVVVKIQVSDAYGGNLTKNISWLNGYLGNLTIPNKINNKNNNANKRRERNDDDETEEDDEEDDEGEDSDNEYYDGEENNEEDEDGEHDDNDDD</sequence>
<feature type="compositionally biased region" description="Low complexity" evidence="12">
    <location>
        <begin position="1943"/>
        <end position="1952"/>
    </location>
</feature>
<dbReference type="PANTHER" id="PTHR11731">
    <property type="entry name" value="PROTEASE FAMILY S9B,C DIPEPTIDYL-PEPTIDASE IV-RELATED"/>
    <property type="match status" value="1"/>
</dbReference>
<feature type="region of interest" description="Disordered" evidence="12">
    <location>
        <begin position="778"/>
        <end position="819"/>
    </location>
</feature>
<feature type="compositionally biased region" description="Acidic residues" evidence="12">
    <location>
        <begin position="1361"/>
        <end position="1373"/>
    </location>
</feature>
<feature type="compositionally biased region" description="Basic and acidic residues" evidence="12">
    <location>
        <begin position="399"/>
        <end position="411"/>
    </location>
</feature>
<evidence type="ECO:0000256" key="11">
    <source>
        <dbReference type="ARBA" id="ARBA00037847"/>
    </source>
</evidence>
<feature type="compositionally biased region" description="Polar residues" evidence="12">
    <location>
        <begin position="273"/>
        <end position="285"/>
    </location>
</feature>
<feature type="compositionally biased region" description="Basic residues" evidence="12">
    <location>
        <begin position="412"/>
        <end position="428"/>
    </location>
</feature>
<feature type="region of interest" description="Disordered" evidence="12">
    <location>
        <begin position="1941"/>
        <end position="2002"/>
    </location>
</feature>
<name>A0A2S2NRV0_SCHGA</name>
<evidence type="ECO:0000256" key="6">
    <source>
        <dbReference type="ARBA" id="ARBA00022825"/>
    </source>
</evidence>
<feature type="domain" description="Dipeptidylpeptidase IV N-terminal" evidence="15">
    <location>
        <begin position="860"/>
        <end position="931"/>
    </location>
</feature>
<dbReference type="GO" id="GO:0008236">
    <property type="term" value="F:serine-type peptidase activity"/>
    <property type="evidence" value="ECO:0007669"/>
    <property type="project" value="UniProtKB-KW"/>
</dbReference>
<feature type="domain" description="Peptidase S9 prolyl oligopeptidase catalytic" evidence="14">
    <location>
        <begin position="1633"/>
        <end position="1728"/>
    </location>
</feature>
<accession>A0A2S2NRV0</accession>
<evidence type="ECO:0000256" key="12">
    <source>
        <dbReference type="SAM" id="MobiDB-lite"/>
    </source>
</evidence>
<dbReference type="GO" id="GO:0004177">
    <property type="term" value="F:aminopeptidase activity"/>
    <property type="evidence" value="ECO:0007669"/>
    <property type="project" value="UniProtKB-KW"/>
</dbReference>
<feature type="transmembrane region" description="Helical" evidence="13">
    <location>
        <begin position="34"/>
        <end position="55"/>
    </location>
</feature>
<feature type="domain" description="Dipeptidylpeptidase IV N-terminal" evidence="15">
    <location>
        <begin position="324"/>
        <end position="401"/>
    </location>
</feature>
<keyword evidence="6" id="KW-0720">Serine protease</keyword>
<feature type="compositionally biased region" description="Basic residues" evidence="12">
    <location>
        <begin position="1263"/>
        <end position="1278"/>
    </location>
</feature>
<feature type="compositionally biased region" description="Polar residues" evidence="12">
    <location>
        <begin position="614"/>
        <end position="624"/>
    </location>
</feature>
<proteinExistence type="predicted"/>
<feature type="compositionally biased region" description="Acidic residues" evidence="12">
    <location>
        <begin position="1492"/>
        <end position="1505"/>
    </location>
</feature>
<dbReference type="GO" id="GO:0008239">
    <property type="term" value="F:dipeptidyl-peptidase activity"/>
    <property type="evidence" value="ECO:0007669"/>
    <property type="project" value="TreeGrafter"/>
</dbReference>
<keyword evidence="10" id="KW-0325">Glycoprotein</keyword>
<dbReference type="GO" id="GO:0006508">
    <property type="term" value="P:proteolysis"/>
    <property type="evidence" value="ECO:0007669"/>
    <property type="project" value="UniProtKB-KW"/>
</dbReference>
<evidence type="ECO:0000256" key="4">
    <source>
        <dbReference type="ARBA" id="ARBA00022692"/>
    </source>
</evidence>
<keyword evidence="8 13" id="KW-1133">Transmembrane helix</keyword>
<dbReference type="EMBL" id="GGMR01007256">
    <property type="protein sequence ID" value="MBY19875.1"/>
    <property type="molecule type" value="Transcribed_RNA"/>
</dbReference>
<dbReference type="SUPFAM" id="SSF53474">
    <property type="entry name" value="alpha/beta-Hydrolases"/>
    <property type="match status" value="1"/>
</dbReference>
<keyword evidence="3" id="KW-0645">Protease</keyword>
<feature type="region of interest" description="Disordered" evidence="12">
    <location>
        <begin position="1071"/>
        <end position="1093"/>
    </location>
</feature>
<reference evidence="16" key="1">
    <citation type="submission" date="2018-04" db="EMBL/GenBank/DDBJ databases">
        <title>Transcriptome of Schizaphis graminum biotype I.</title>
        <authorList>
            <person name="Scully E.D."/>
            <person name="Geib S.M."/>
            <person name="Palmer N.A."/>
            <person name="Koch K."/>
            <person name="Bradshaw J."/>
            <person name="Heng-Moss T."/>
            <person name="Sarath G."/>
        </authorList>
    </citation>
    <scope>NUCLEOTIDE SEQUENCE</scope>
</reference>
<feature type="compositionally biased region" description="Basic residues" evidence="12">
    <location>
        <begin position="1822"/>
        <end position="1841"/>
    </location>
</feature>
<dbReference type="Gene3D" id="3.40.50.1820">
    <property type="entry name" value="alpha/beta hydrolase"/>
    <property type="match status" value="1"/>
</dbReference>
<evidence type="ECO:0000256" key="3">
    <source>
        <dbReference type="ARBA" id="ARBA00022670"/>
    </source>
</evidence>
<evidence type="ECO:0000259" key="15">
    <source>
        <dbReference type="Pfam" id="PF00930"/>
    </source>
</evidence>
<dbReference type="InterPro" id="IPR001375">
    <property type="entry name" value="Peptidase_S9_cat"/>
</dbReference>
<feature type="region of interest" description="Disordered" evidence="12">
    <location>
        <begin position="1224"/>
        <end position="1282"/>
    </location>
</feature>
<evidence type="ECO:0000256" key="1">
    <source>
        <dbReference type="ARBA" id="ARBA00004606"/>
    </source>
</evidence>
<organism evidence="16">
    <name type="scientific">Schizaphis graminum</name>
    <name type="common">Green bug aphid</name>
    <dbReference type="NCBI Taxonomy" id="13262"/>
    <lineage>
        <taxon>Eukaryota</taxon>
        <taxon>Metazoa</taxon>
        <taxon>Ecdysozoa</taxon>
        <taxon>Arthropoda</taxon>
        <taxon>Hexapoda</taxon>
        <taxon>Insecta</taxon>
        <taxon>Pterygota</taxon>
        <taxon>Neoptera</taxon>
        <taxon>Paraneoptera</taxon>
        <taxon>Hemiptera</taxon>
        <taxon>Sternorrhyncha</taxon>
        <taxon>Aphidomorpha</taxon>
        <taxon>Aphidoidea</taxon>
        <taxon>Aphididae</taxon>
        <taxon>Aphidini</taxon>
        <taxon>Schizaphis</taxon>
    </lineage>
</organism>
<dbReference type="InterPro" id="IPR050278">
    <property type="entry name" value="Serine_Prot_S9B/DPPIV"/>
</dbReference>
<dbReference type="SUPFAM" id="SSF82171">
    <property type="entry name" value="DPP6 N-terminal domain-like"/>
    <property type="match status" value="1"/>
</dbReference>
<evidence type="ECO:0000256" key="5">
    <source>
        <dbReference type="ARBA" id="ARBA00022801"/>
    </source>
</evidence>
<feature type="compositionally biased region" description="Low complexity" evidence="12">
    <location>
        <begin position="1317"/>
        <end position="1333"/>
    </location>
</feature>
<evidence type="ECO:0000259" key="14">
    <source>
        <dbReference type="Pfam" id="PF00326"/>
    </source>
</evidence>
<feature type="region of interest" description="Disordered" evidence="12">
    <location>
        <begin position="1317"/>
        <end position="1380"/>
    </location>
</feature>
<feature type="region of interest" description="Disordered" evidence="12">
    <location>
        <begin position="399"/>
        <end position="439"/>
    </location>
</feature>
<dbReference type="GO" id="GO:0005886">
    <property type="term" value="C:plasma membrane"/>
    <property type="evidence" value="ECO:0007669"/>
    <property type="project" value="TreeGrafter"/>
</dbReference>
<dbReference type="Gene3D" id="2.140.10.30">
    <property type="entry name" value="Dipeptidylpeptidase IV, N-terminal domain"/>
    <property type="match status" value="4"/>
</dbReference>
<feature type="compositionally biased region" description="Basic and acidic residues" evidence="12">
    <location>
        <begin position="1858"/>
        <end position="1869"/>
    </location>
</feature>
<dbReference type="GO" id="GO:0012505">
    <property type="term" value="C:endomembrane system"/>
    <property type="evidence" value="ECO:0007669"/>
    <property type="project" value="UniProtKB-SubCell"/>
</dbReference>
<evidence type="ECO:0000256" key="10">
    <source>
        <dbReference type="ARBA" id="ARBA00023180"/>
    </source>
</evidence>
<feature type="region of interest" description="Disordered" evidence="12">
    <location>
        <begin position="273"/>
        <end position="319"/>
    </location>
</feature>
<gene>
    <name evidence="16" type="primary">DPP6_1</name>
    <name evidence="16" type="ORF">g.97353</name>
</gene>
<keyword evidence="7" id="KW-0735">Signal-anchor</keyword>
<evidence type="ECO:0000256" key="13">
    <source>
        <dbReference type="SAM" id="Phobius"/>
    </source>
</evidence>
<feature type="compositionally biased region" description="Low complexity" evidence="12">
    <location>
        <begin position="1244"/>
        <end position="1258"/>
    </location>
</feature>
<keyword evidence="2 16" id="KW-0031">Aminopeptidase</keyword>
<feature type="compositionally biased region" description="Basic residues" evidence="12">
    <location>
        <begin position="1234"/>
        <end position="1243"/>
    </location>
</feature>
<feature type="compositionally biased region" description="Acidic residues" evidence="12">
    <location>
        <begin position="1960"/>
        <end position="2002"/>
    </location>
</feature>
<feature type="compositionally biased region" description="Basic and acidic residues" evidence="12">
    <location>
        <begin position="1893"/>
        <end position="1902"/>
    </location>
</feature>
<keyword evidence="4 13" id="KW-0812">Transmembrane</keyword>
<feature type="compositionally biased region" description="Low complexity" evidence="12">
    <location>
        <begin position="1224"/>
        <end position="1233"/>
    </location>
</feature>
<evidence type="ECO:0000256" key="2">
    <source>
        <dbReference type="ARBA" id="ARBA00022438"/>
    </source>
</evidence>
<feature type="compositionally biased region" description="Basic residues" evidence="12">
    <location>
        <begin position="1340"/>
        <end position="1349"/>
    </location>
</feature>
<feature type="compositionally biased region" description="Low complexity" evidence="12">
    <location>
        <begin position="286"/>
        <end position="303"/>
    </location>
</feature>